<dbReference type="WBParaSite" id="PgR012_g149_t01">
    <property type="protein sequence ID" value="PgR012_g149_t01"/>
    <property type="gene ID" value="PgR012_g149"/>
</dbReference>
<organism evidence="1 2">
    <name type="scientific">Parascaris univalens</name>
    <name type="common">Nematode worm</name>
    <dbReference type="NCBI Taxonomy" id="6257"/>
    <lineage>
        <taxon>Eukaryota</taxon>
        <taxon>Metazoa</taxon>
        <taxon>Ecdysozoa</taxon>
        <taxon>Nematoda</taxon>
        <taxon>Chromadorea</taxon>
        <taxon>Rhabditida</taxon>
        <taxon>Spirurina</taxon>
        <taxon>Ascaridomorpha</taxon>
        <taxon>Ascaridoidea</taxon>
        <taxon>Ascarididae</taxon>
        <taxon>Parascaris</taxon>
    </lineage>
</organism>
<keyword evidence="1" id="KW-1185">Reference proteome</keyword>
<name>A0A915APY0_PARUN</name>
<reference evidence="2" key="1">
    <citation type="submission" date="2022-11" db="UniProtKB">
        <authorList>
            <consortium name="WormBaseParasite"/>
        </authorList>
    </citation>
    <scope>IDENTIFICATION</scope>
</reference>
<protein>
    <submittedName>
        <fullName evidence="2">Uncharacterized protein</fullName>
    </submittedName>
</protein>
<accession>A0A915APY0</accession>
<evidence type="ECO:0000313" key="1">
    <source>
        <dbReference type="Proteomes" id="UP000887569"/>
    </source>
</evidence>
<dbReference type="Proteomes" id="UP000887569">
    <property type="component" value="Unplaced"/>
</dbReference>
<proteinExistence type="predicted"/>
<dbReference type="AlphaFoldDB" id="A0A915APY0"/>
<sequence length="35" mass="3845">MIGNHGCIIPIRCTNGSRSTEIWLIVNATSESTNR</sequence>
<evidence type="ECO:0000313" key="2">
    <source>
        <dbReference type="WBParaSite" id="PgR012_g149_t01"/>
    </source>
</evidence>